<feature type="chain" id="PRO_5047493608" evidence="1">
    <location>
        <begin position="27"/>
        <end position="430"/>
    </location>
</feature>
<feature type="signal peptide" evidence="1">
    <location>
        <begin position="1"/>
        <end position="26"/>
    </location>
</feature>
<dbReference type="PROSITE" id="PS51257">
    <property type="entry name" value="PROKAR_LIPOPROTEIN"/>
    <property type="match status" value="1"/>
</dbReference>
<dbReference type="EMBL" id="JAVHUY010000009">
    <property type="protein sequence ID" value="MDQ7905275.1"/>
    <property type="molecule type" value="Genomic_DNA"/>
</dbReference>
<sequence length="430" mass="45334">MRARTTRARTTVAVAVAALLGLTACGSGEGGGADDGPITLRMTTWSANEAHVKLFNEIADEYKKTHPNVTAITFDAIPFESYTTTLTTQIAGGNPPDLAWVLENAAPDFVSSGALLPLDDTLKGTDGYGFDELAPAATKLWQADGKLYGYPFSTSPFGIFVNTDLVKVVGQKTPAELIAANEWTWENATKLAAAINAKTGKAGLVVRDFDYKGWDNLSTVWTGWGAEAWSADGKTCGFDKPEMVEAMTFLHKATFTDKAFPGPGTTADFFAGEAGMTITQISRASLLKDGAFGWDLVTLPTGPKGRYAVIGQGGLGVLKKGRNAEAAADFLSFFTNPANSAKLAQFFPPPRTSLLTTETLAKTNPLLKPEQLEAVVIDGISSGVVKPSHTGQAELSQAVRSALDPLWKPGADVPAVLGGVCTAIDPLLAK</sequence>
<evidence type="ECO:0000256" key="1">
    <source>
        <dbReference type="SAM" id="SignalP"/>
    </source>
</evidence>
<organism evidence="2 3">
    <name type="scientific">Phytohabitans maris</name>
    <dbReference type="NCBI Taxonomy" id="3071409"/>
    <lineage>
        <taxon>Bacteria</taxon>
        <taxon>Bacillati</taxon>
        <taxon>Actinomycetota</taxon>
        <taxon>Actinomycetes</taxon>
        <taxon>Micromonosporales</taxon>
        <taxon>Micromonosporaceae</taxon>
    </lineage>
</organism>
<dbReference type="Pfam" id="PF13416">
    <property type="entry name" value="SBP_bac_8"/>
    <property type="match status" value="1"/>
</dbReference>
<comment type="caution">
    <text evidence="2">The sequence shown here is derived from an EMBL/GenBank/DDBJ whole genome shotgun (WGS) entry which is preliminary data.</text>
</comment>
<dbReference type="PANTHER" id="PTHR43649:SF12">
    <property type="entry name" value="DIACETYLCHITOBIOSE BINDING PROTEIN DASA"/>
    <property type="match status" value="1"/>
</dbReference>
<dbReference type="RefSeq" id="WP_308712546.1">
    <property type="nucleotide sequence ID" value="NZ_JAVHUY010000009.1"/>
</dbReference>
<keyword evidence="1" id="KW-0732">Signal</keyword>
<dbReference type="PANTHER" id="PTHR43649">
    <property type="entry name" value="ARABINOSE-BINDING PROTEIN-RELATED"/>
    <property type="match status" value="1"/>
</dbReference>
<dbReference type="InterPro" id="IPR050490">
    <property type="entry name" value="Bact_solute-bd_prot1"/>
</dbReference>
<reference evidence="2 3" key="1">
    <citation type="submission" date="2023-08" db="EMBL/GenBank/DDBJ databases">
        <title>Phytohabitans sansha sp. nov., isolated from marine sediment.</title>
        <authorList>
            <person name="Zhao Y."/>
            <person name="Yi K."/>
        </authorList>
    </citation>
    <scope>NUCLEOTIDE SEQUENCE [LARGE SCALE GENOMIC DNA]</scope>
    <source>
        <strain evidence="2 3">ZYX-F-186</strain>
    </source>
</reference>
<dbReference type="InterPro" id="IPR006059">
    <property type="entry name" value="SBP"/>
</dbReference>
<evidence type="ECO:0000313" key="3">
    <source>
        <dbReference type="Proteomes" id="UP001230908"/>
    </source>
</evidence>
<protein>
    <submittedName>
        <fullName evidence="2">Sugar ABC transporter substrate-binding protein</fullName>
    </submittedName>
</protein>
<name>A0ABU0ZE03_9ACTN</name>
<evidence type="ECO:0000313" key="2">
    <source>
        <dbReference type="EMBL" id="MDQ7905275.1"/>
    </source>
</evidence>
<dbReference type="Proteomes" id="UP001230908">
    <property type="component" value="Unassembled WGS sequence"/>
</dbReference>
<keyword evidence="3" id="KW-1185">Reference proteome</keyword>
<dbReference type="SUPFAM" id="SSF53850">
    <property type="entry name" value="Periplasmic binding protein-like II"/>
    <property type="match status" value="1"/>
</dbReference>
<accession>A0ABU0ZE03</accession>
<proteinExistence type="predicted"/>
<dbReference type="CDD" id="cd13585">
    <property type="entry name" value="PBP2_TMBP_like"/>
    <property type="match status" value="1"/>
</dbReference>
<dbReference type="Gene3D" id="3.40.190.10">
    <property type="entry name" value="Periplasmic binding protein-like II"/>
    <property type="match status" value="1"/>
</dbReference>
<gene>
    <name evidence="2" type="ORF">RB614_12140</name>
</gene>